<dbReference type="InterPro" id="IPR010679">
    <property type="entry name" value="DUF1254"/>
</dbReference>
<dbReference type="PROSITE" id="PS51257">
    <property type="entry name" value="PROKAR_LIPOPROTEIN"/>
    <property type="match status" value="1"/>
</dbReference>
<accession>A0ABD4YSP9</accession>
<protein>
    <submittedName>
        <fullName evidence="4">DUF1254 domain-containing protein</fullName>
    </submittedName>
</protein>
<keyword evidence="2" id="KW-0732">Signal</keyword>
<sequence>MRHRQISTGFCRVACRPFMGLIAAIAVAGALSGCAVPSHDAAAGQSVGIEGLNAQQARAIARESYLYGAPMVASYQAMYAYSLDKQGAQYKGPVNSINPVGTASAAAAGLDPAYLYSYAALDLRAEPVVIIVPRVEKRRDASLQVMDLYMHHIGDLGSRGLGGGVFLVAGPSWKGKVPPGITKVIRSETQLATLVARTQRFNPADQENAKRIQARFKVQPLSAFRNLAAPAAPAKVEWKAPVPRAQMYSSLEFYDELAFLLRFAPAHKSETALRERMATLGLRPGEDYDTATLNPALRRALQEGMHDGQNDIDKNRAAQVADAGALFGDRDKLKNDYLARATGAQMGLFVFGGMNAPKAAPKVPPKVPLKSQPKPPPTPQ</sequence>
<gene>
    <name evidence="4" type="ORF">N5C72_08885</name>
</gene>
<evidence type="ECO:0000313" key="4">
    <source>
        <dbReference type="EMBL" id="MDH1178188.1"/>
    </source>
</evidence>
<dbReference type="SUPFAM" id="SSF160935">
    <property type="entry name" value="VPA0735-like"/>
    <property type="match status" value="1"/>
</dbReference>
<dbReference type="PANTHER" id="PTHR36509">
    <property type="entry name" value="BLL3101 PROTEIN"/>
    <property type="match status" value="1"/>
</dbReference>
<dbReference type="EMBL" id="JAOBZK010000009">
    <property type="protein sequence ID" value="MDH1178188.1"/>
    <property type="molecule type" value="Genomic_DNA"/>
</dbReference>
<evidence type="ECO:0000256" key="1">
    <source>
        <dbReference type="SAM" id="MobiDB-lite"/>
    </source>
</evidence>
<dbReference type="RefSeq" id="WP_279990565.1">
    <property type="nucleotide sequence ID" value="NZ_JAOBZK010000009.1"/>
</dbReference>
<dbReference type="AlphaFoldDB" id="A0ABD4YSP9"/>
<organism evidence="4 5">
    <name type="scientific">Achromobacter mucicolens</name>
    <dbReference type="NCBI Taxonomy" id="1389922"/>
    <lineage>
        <taxon>Bacteria</taxon>
        <taxon>Pseudomonadati</taxon>
        <taxon>Pseudomonadota</taxon>
        <taxon>Betaproteobacteria</taxon>
        <taxon>Burkholderiales</taxon>
        <taxon>Alcaligenaceae</taxon>
        <taxon>Achromobacter</taxon>
    </lineage>
</organism>
<dbReference type="InterPro" id="IPR037050">
    <property type="entry name" value="DUF1254_sf"/>
</dbReference>
<evidence type="ECO:0000259" key="3">
    <source>
        <dbReference type="Pfam" id="PF06863"/>
    </source>
</evidence>
<proteinExistence type="predicted"/>
<evidence type="ECO:0000256" key="2">
    <source>
        <dbReference type="SAM" id="SignalP"/>
    </source>
</evidence>
<comment type="caution">
    <text evidence="4">The sequence shown here is derived from an EMBL/GenBank/DDBJ whole genome shotgun (WGS) entry which is preliminary data.</text>
</comment>
<feature type="region of interest" description="Disordered" evidence="1">
    <location>
        <begin position="355"/>
        <end position="380"/>
    </location>
</feature>
<dbReference type="PANTHER" id="PTHR36509:SF2">
    <property type="entry name" value="BLL3101 PROTEIN"/>
    <property type="match status" value="1"/>
</dbReference>
<evidence type="ECO:0000313" key="5">
    <source>
        <dbReference type="Proteomes" id="UP001158644"/>
    </source>
</evidence>
<dbReference type="Gene3D" id="2.60.40.1610">
    <property type="entry name" value="Domain of unknown function DUF1254"/>
    <property type="match status" value="1"/>
</dbReference>
<feature type="compositionally biased region" description="Pro residues" evidence="1">
    <location>
        <begin position="362"/>
        <end position="380"/>
    </location>
</feature>
<dbReference type="Proteomes" id="UP001158644">
    <property type="component" value="Unassembled WGS sequence"/>
</dbReference>
<feature type="signal peptide" evidence="2">
    <location>
        <begin position="1"/>
        <end position="28"/>
    </location>
</feature>
<name>A0ABD4YSP9_9BURK</name>
<feature type="chain" id="PRO_5044839018" evidence="2">
    <location>
        <begin position="29"/>
        <end position="380"/>
    </location>
</feature>
<dbReference type="Pfam" id="PF06863">
    <property type="entry name" value="DUF1254"/>
    <property type="match status" value="1"/>
</dbReference>
<reference evidence="4 5" key="1">
    <citation type="submission" date="2022-09" db="EMBL/GenBank/DDBJ databases">
        <title>Intensive care unit water sources are persistently colonized with multi-drug resistant bacteria and are the site of extensive horizontal gene transfer of antibiotic resistance genes.</title>
        <authorList>
            <person name="Diorio-Toth L."/>
        </authorList>
    </citation>
    <scope>NUCLEOTIDE SEQUENCE [LARGE SCALE GENOMIC DNA]</scope>
    <source>
        <strain evidence="4 5">GD03967</strain>
    </source>
</reference>
<feature type="domain" description="DUF1254" evidence="3">
    <location>
        <begin position="112"/>
        <end position="220"/>
    </location>
</feature>